<feature type="transmembrane region" description="Helical" evidence="2">
    <location>
        <begin position="20"/>
        <end position="44"/>
    </location>
</feature>
<dbReference type="AlphaFoldDB" id="A0A8J7E1Q1"/>
<dbReference type="NCBIfam" id="TIGR00350">
    <property type="entry name" value="lytR_cpsA_psr"/>
    <property type="match status" value="1"/>
</dbReference>
<keyword evidence="2" id="KW-0472">Membrane</keyword>
<evidence type="ECO:0000256" key="1">
    <source>
        <dbReference type="ARBA" id="ARBA00006068"/>
    </source>
</evidence>
<keyword evidence="2" id="KW-0812">Transmembrane</keyword>
<evidence type="ECO:0000256" key="2">
    <source>
        <dbReference type="SAM" id="Phobius"/>
    </source>
</evidence>
<dbReference type="RefSeq" id="WP_194032090.1">
    <property type="nucleotide sequence ID" value="NZ_JADEWZ010000073.1"/>
</dbReference>
<evidence type="ECO:0000313" key="6">
    <source>
        <dbReference type="Proteomes" id="UP000654482"/>
    </source>
</evidence>
<comment type="similarity">
    <text evidence="1">Belongs to the LytR/CpsA/Psr (LCP) family.</text>
</comment>
<dbReference type="PANTHER" id="PTHR33392">
    <property type="entry name" value="POLYISOPRENYL-TEICHOIC ACID--PEPTIDOGLYCAN TEICHOIC ACID TRANSFERASE TAGU"/>
    <property type="match status" value="1"/>
</dbReference>
<dbReference type="PANTHER" id="PTHR33392:SF6">
    <property type="entry name" value="POLYISOPRENYL-TEICHOIC ACID--PEPTIDOGLYCAN TEICHOIC ACID TRANSFERASE TAGU"/>
    <property type="match status" value="1"/>
</dbReference>
<feature type="domain" description="Cell envelope-related transcriptional attenuator" evidence="3">
    <location>
        <begin position="109"/>
        <end position="257"/>
    </location>
</feature>
<dbReference type="Gene3D" id="3.40.630.190">
    <property type="entry name" value="LCP protein"/>
    <property type="match status" value="1"/>
</dbReference>
<keyword evidence="2" id="KW-1133">Transmembrane helix</keyword>
<comment type="caution">
    <text evidence="5">The sequence shown here is derived from an EMBL/GenBank/DDBJ whole genome shotgun (WGS) entry which is preliminary data.</text>
</comment>
<evidence type="ECO:0000313" key="5">
    <source>
        <dbReference type="EMBL" id="MBE9118996.1"/>
    </source>
</evidence>
<dbReference type="Gene3D" id="3.30.70.2390">
    <property type="match status" value="1"/>
</dbReference>
<dbReference type="InterPro" id="IPR027381">
    <property type="entry name" value="LytR/CpsA/Psr_C"/>
</dbReference>
<dbReference type="InterPro" id="IPR004474">
    <property type="entry name" value="LytR_CpsA_psr"/>
</dbReference>
<dbReference type="EMBL" id="JADEWZ010000073">
    <property type="protein sequence ID" value="MBE9118996.1"/>
    <property type="molecule type" value="Genomic_DNA"/>
</dbReference>
<feature type="domain" description="LytR/CpsA/Psr regulator C-terminal" evidence="4">
    <location>
        <begin position="353"/>
        <end position="441"/>
    </location>
</feature>
<sequence>MPLNRNYPSKTSPSLRWGRWLLWSVAFVGAATLSAIAGVTVATIGPLPKSIVRLIPNAELAEKIESKSSQNAWKSLLRYQIERPVNILVMGIDRVLEAEAGSEEAFSGNSDTMLLLRFDPRNNSVRMLSIPRDTQVFIPEIGTTKINDANVQGGAPLAVEVVSETLNDVPIDRYVRVTNDAFRELVDLVGGIEVEVPYAMRYKDETQQLDIDLEAGKQILDGDKAEQFARFRMDEYGDIGRVQRQQVLLKSLRQRLQNPTVLPRLPKAIGIMEQFVDTNLSLEEMLALVGFGLSLEKNDIQMVLLPGRFSETYEFEGISYWILSEEGRDRVAQNYFEQSSDSLTASEPRDWHRIRIAIQNTTDDPEVAQEAATYLRDRDFSNVYISERQSTRKLKKTEIVVQRGNRSAARQLQQLLGFGRIESDSTGDIGSELTLRVGDDWSDRAQLTDDIAPGEN</sequence>
<dbReference type="Proteomes" id="UP000654482">
    <property type="component" value="Unassembled WGS sequence"/>
</dbReference>
<reference evidence="5" key="1">
    <citation type="submission" date="2020-10" db="EMBL/GenBank/DDBJ databases">
        <authorList>
            <person name="Castelo-Branco R."/>
            <person name="Eusebio N."/>
            <person name="Adriana R."/>
            <person name="Vieira A."/>
            <person name="Brugerolle De Fraissinette N."/>
            <person name="Rezende De Castro R."/>
            <person name="Schneider M.P."/>
            <person name="Vasconcelos V."/>
            <person name="Leao P.N."/>
        </authorList>
    </citation>
    <scope>NUCLEOTIDE SEQUENCE</scope>
    <source>
        <strain evidence="5">LEGE 07157</strain>
    </source>
</reference>
<gene>
    <name evidence="5" type="ORF">IQ249_24200</name>
</gene>
<proteinExistence type="inferred from homology"/>
<protein>
    <submittedName>
        <fullName evidence="5">LCP family protein</fullName>
    </submittedName>
</protein>
<evidence type="ECO:0000259" key="4">
    <source>
        <dbReference type="Pfam" id="PF13399"/>
    </source>
</evidence>
<evidence type="ECO:0000259" key="3">
    <source>
        <dbReference type="Pfam" id="PF03816"/>
    </source>
</evidence>
<dbReference type="Pfam" id="PF13399">
    <property type="entry name" value="LytR_C"/>
    <property type="match status" value="1"/>
</dbReference>
<dbReference type="InterPro" id="IPR050922">
    <property type="entry name" value="LytR/CpsA/Psr_CW_biosynth"/>
</dbReference>
<organism evidence="5 6">
    <name type="scientific">Lusitaniella coriacea LEGE 07157</name>
    <dbReference type="NCBI Taxonomy" id="945747"/>
    <lineage>
        <taxon>Bacteria</taxon>
        <taxon>Bacillati</taxon>
        <taxon>Cyanobacteriota</taxon>
        <taxon>Cyanophyceae</taxon>
        <taxon>Spirulinales</taxon>
        <taxon>Lusitaniellaceae</taxon>
        <taxon>Lusitaniella</taxon>
    </lineage>
</organism>
<accession>A0A8J7E1Q1</accession>
<name>A0A8J7E1Q1_9CYAN</name>
<keyword evidence="6" id="KW-1185">Reference proteome</keyword>
<dbReference type="Pfam" id="PF03816">
    <property type="entry name" value="LytR_cpsA_psr"/>
    <property type="match status" value="1"/>
</dbReference>